<proteinExistence type="predicted"/>
<feature type="transmembrane region" description="Helical" evidence="1">
    <location>
        <begin position="82"/>
        <end position="102"/>
    </location>
</feature>
<feature type="transmembrane region" description="Helical" evidence="1">
    <location>
        <begin position="114"/>
        <end position="131"/>
    </location>
</feature>
<reference evidence="2 3" key="1">
    <citation type="submission" date="2020-04" db="EMBL/GenBank/DDBJ databases">
        <title>Draft genome of Pyxidicoccus fallax type strain.</title>
        <authorList>
            <person name="Whitworth D.E."/>
        </authorList>
    </citation>
    <scope>NUCLEOTIDE SEQUENCE [LARGE SCALE GENOMIC DNA]</scope>
    <source>
        <strain evidence="2 3">DSM 14698</strain>
    </source>
</reference>
<dbReference type="Proteomes" id="UP000518300">
    <property type="component" value="Unassembled WGS sequence"/>
</dbReference>
<evidence type="ECO:0000313" key="2">
    <source>
        <dbReference type="EMBL" id="NMO18564.1"/>
    </source>
</evidence>
<gene>
    <name evidence="2" type="ORF">HG543_27415</name>
</gene>
<evidence type="ECO:0008006" key="4">
    <source>
        <dbReference type="Google" id="ProtNLM"/>
    </source>
</evidence>
<keyword evidence="1" id="KW-0812">Transmembrane</keyword>
<dbReference type="RefSeq" id="WP_169347828.1">
    <property type="nucleotide sequence ID" value="NZ_JABBJJ010000142.1"/>
</dbReference>
<comment type="caution">
    <text evidence="2">The sequence shown here is derived from an EMBL/GenBank/DDBJ whole genome shotgun (WGS) entry which is preliminary data.</text>
</comment>
<dbReference type="EMBL" id="JABBJJ010000142">
    <property type="protein sequence ID" value="NMO18564.1"/>
    <property type="molecule type" value="Genomic_DNA"/>
</dbReference>
<keyword evidence="3" id="KW-1185">Reference proteome</keyword>
<protein>
    <recommendedName>
        <fullName evidence="4">DUF4345 domain-containing protein</fullName>
    </recommendedName>
</protein>
<name>A0A848LLT6_9BACT</name>
<accession>A0A848LLT6</accession>
<feature type="transmembrane region" description="Helical" evidence="1">
    <location>
        <begin position="12"/>
        <end position="30"/>
    </location>
</feature>
<dbReference type="AlphaFoldDB" id="A0A848LLT6"/>
<feature type="transmembrane region" description="Helical" evidence="1">
    <location>
        <begin position="50"/>
        <end position="70"/>
    </location>
</feature>
<organism evidence="2 3">
    <name type="scientific">Pyxidicoccus fallax</name>
    <dbReference type="NCBI Taxonomy" id="394095"/>
    <lineage>
        <taxon>Bacteria</taxon>
        <taxon>Pseudomonadati</taxon>
        <taxon>Myxococcota</taxon>
        <taxon>Myxococcia</taxon>
        <taxon>Myxococcales</taxon>
        <taxon>Cystobacterineae</taxon>
        <taxon>Myxococcaceae</taxon>
        <taxon>Pyxidicoccus</taxon>
    </lineage>
</organism>
<evidence type="ECO:0000256" key="1">
    <source>
        <dbReference type="SAM" id="Phobius"/>
    </source>
</evidence>
<sequence>MISPQHPLASWFLVVSVAFFLFVYALPLFLMPLRWSRWFGWKPQEGNTDLTVYFGRCLGAVALAIILTVVRYIPDPGSQPALFDLIGLVCLGMVVVHVWGWARKAQPLSETVEIFFYAVVGVVAAYIRFGMLS</sequence>
<keyword evidence="1" id="KW-1133">Transmembrane helix</keyword>
<keyword evidence="1" id="KW-0472">Membrane</keyword>
<evidence type="ECO:0000313" key="3">
    <source>
        <dbReference type="Proteomes" id="UP000518300"/>
    </source>
</evidence>